<accession>A0A1C2EEY1</accession>
<reference evidence="2 3" key="1">
    <citation type="submission" date="2016-08" db="EMBL/GenBank/DDBJ databases">
        <title>Whole genome sequence of Pseudomonas graminis strain UASWS1507, a potential biological control agent for agriculture.</title>
        <authorList>
            <person name="Crovadore J."/>
            <person name="Calmin G."/>
            <person name="Chablais R."/>
            <person name="Cochard B."/>
            <person name="Lefort F."/>
        </authorList>
    </citation>
    <scope>NUCLEOTIDE SEQUENCE [LARGE SCALE GENOMIC DNA]</scope>
    <source>
        <strain evidence="2 3">UASWS1507</strain>
    </source>
</reference>
<feature type="chain" id="PRO_5008660338" evidence="1">
    <location>
        <begin position="21"/>
        <end position="152"/>
    </location>
</feature>
<keyword evidence="1" id="KW-0732">Signal</keyword>
<dbReference type="AlphaFoldDB" id="A0A1C2EEY1"/>
<feature type="signal peptide" evidence="1">
    <location>
        <begin position="1"/>
        <end position="20"/>
    </location>
</feature>
<organism evidence="2 3">
    <name type="scientific">Pseudomonas graminis</name>
    <dbReference type="NCBI Taxonomy" id="158627"/>
    <lineage>
        <taxon>Bacteria</taxon>
        <taxon>Pseudomonadati</taxon>
        <taxon>Pseudomonadota</taxon>
        <taxon>Gammaproteobacteria</taxon>
        <taxon>Pseudomonadales</taxon>
        <taxon>Pseudomonadaceae</taxon>
        <taxon>Pseudomonas</taxon>
    </lineage>
</organism>
<dbReference type="Proteomes" id="UP000095143">
    <property type="component" value="Unassembled WGS sequence"/>
</dbReference>
<gene>
    <name evidence="2" type="ORF">BBI10_02155</name>
</gene>
<name>A0A1C2EEY1_9PSED</name>
<dbReference type="RefSeq" id="WP_065986370.1">
    <property type="nucleotide sequence ID" value="NZ_MDEN01000049.1"/>
</dbReference>
<evidence type="ECO:0000313" key="3">
    <source>
        <dbReference type="Proteomes" id="UP000095143"/>
    </source>
</evidence>
<evidence type="ECO:0000256" key="1">
    <source>
        <dbReference type="SAM" id="SignalP"/>
    </source>
</evidence>
<comment type="caution">
    <text evidence="2">The sequence shown here is derived from an EMBL/GenBank/DDBJ whole genome shotgun (WGS) entry which is preliminary data.</text>
</comment>
<protein>
    <submittedName>
        <fullName evidence="2">Uncharacterized protein</fullName>
    </submittedName>
</protein>
<sequence>MLRIAALSIFTAIFSLPALAQDQFQCAGATVTIGVDATMPLRSTEGADVILRVERGPRSTILRYSNVDFVRGECDTDANHFSRVIYQAVCGGSGCHDLSNWGVIDPESLQALLVPSNDSLEPAIALLGHKPVLKGKPMSVSAEAHRLGLPTP</sequence>
<proteinExistence type="predicted"/>
<dbReference type="EMBL" id="MDEN01000049">
    <property type="protein sequence ID" value="OCX25510.1"/>
    <property type="molecule type" value="Genomic_DNA"/>
</dbReference>
<dbReference type="OrthoDB" id="6875490at2"/>
<evidence type="ECO:0000313" key="2">
    <source>
        <dbReference type="EMBL" id="OCX25510.1"/>
    </source>
</evidence>